<dbReference type="InParanoid" id="A0A218Z8R2"/>
<dbReference type="AlphaFoldDB" id="A0A218Z8R2"/>
<feature type="compositionally biased region" description="Polar residues" evidence="3">
    <location>
        <begin position="485"/>
        <end position="496"/>
    </location>
</feature>
<reference evidence="6 7" key="1">
    <citation type="submission" date="2017-04" db="EMBL/GenBank/DDBJ databases">
        <title>Draft genome sequence of Marssonina coronaria NL1: causal agent of apple blotch.</title>
        <authorList>
            <person name="Cheng Q."/>
        </authorList>
    </citation>
    <scope>NUCLEOTIDE SEQUENCE [LARGE SCALE GENOMIC DNA]</scope>
    <source>
        <strain evidence="6 7">NL1</strain>
    </source>
</reference>
<keyword evidence="4" id="KW-0812">Transmembrane</keyword>
<evidence type="ECO:0000256" key="2">
    <source>
        <dbReference type="PROSITE-ProRule" id="PRU00192"/>
    </source>
</evidence>
<keyword evidence="1 2" id="KW-0728">SH3 domain</keyword>
<dbReference type="EMBL" id="MZNU01000176">
    <property type="protein sequence ID" value="OWP03576.1"/>
    <property type="molecule type" value="Genomic_DNA"/>
</dbReference>
<dbReference type="InterPro" id="IPR001452">
    <property type="entry name" value="SH3_domain"/>
</dbReference>
<dbReference type="OrthoDB" id="5340910at2759"/>
<proteinExistence type="predicted"/>
<keyword evidence="4" id="KW-0472">Membrane</keyword>
<gene>
    <name evidence="6" type="ORF">B2J93_7594</name>
</gene>
<feature type="region of interest" description="Disordered" evidence="3">
    <location>
        <begin position="207"/>
        <end position="247"/>
    </location>
</feature>
<accession>A0A218Z8R2</accession>
<evidence type="ECO:0000313" key="7">
    <source>
        <dbReference type="Proteomes" id="UP000242519"/>
    </source>
</evidence>
<feature type="compositionally biased region" description="Low complexity" evidence="3">
    <location>
        <begin position="531"/>
        <end position="553"/>
    </location>
</feature>
<feature type="region of interest" description="Disordered" evidence="3">
    <location>
        <begin position="166"/>
        <end position="191"/>
    </location>
</feature>
<dbReference type="SMART" id="SM00326">
    <property type="entry name" value="SH3"/>
    <property type="match status" value="1"/>
</dbReference>
<feature type="domain" description="SH3" evidence="5">
    <location>
        <begin position="351"/>
        <end position="412"/>
    </location>
</feature>
<feature type="transmembrane region" description="Helical" evidence="4">
    <location>
        <begin position="136"/>
        <end position="157"/>
    </location>
</feature>
<feature type="compositionally biased region" description="Low complexity" evidence="3">
    <location>
        <begin position="428"/>
        <end position="438"/>
    </location>
</feature>
<comment type="caution">
    <text evidence="6">The sequence shown here is derived from an EMBL/GenBank/DDBJ whole genome shotgun (WGS) entry which is preliminary data.</text>
</comment>
<dbReference type="Gene3D" id="2.30.30.40">
    <property type="entry name" value="SH3 Domains"/>
    <property type="match status" value="1"/>
</dbReference>
<dbReference type="InterPro" id="IPR036028">
    <property type="entry name" value="SH3-like_dom_sf"/>
</dbReference>
<feature type="region of interest" description="Disordered" evidence="3">
    <location>
        <begin position="290"/>
        <end position="331"/>
    </location>
</feature>
<sequence>MNHHHLHRVHARAADQVVSVIYVTATPTFTGAIGGYSTMGVEINTDEPAAPRPTPTSPVEIGGDQASDGKNSKPTALPTAITSPALKLSGSATAILAATGGLPSSAVLSADPPAATGSSASSDKNTGGGMSAGGTAALVIGILLLVGAILSIVLFYLRKKRKADEDAEASEHEKTEAGLQRSASVHSAASAPRLSLRPITQFLPNLGDKRASRASPSAALMAPVPEQRPSTAQSNHAENPFGNHAETVAPVQNPFGPHAETIDATNARGPVELGDAPPAVADAVPVAAPAGLQRGASKRENGSARMDLTKSVPSPGPASPAGTESNVSTATFGTPVQNAGGAAIATAGGPANSPVHRVQLDFNPSMSDELELKQGQLVRILHEYDDGWALCIRLDRSKQGVAPRTCLSTRPVKPRPQPPVQNGQAQAGPRGSPGMRGPPNGPQAALAVRPLSPNNPRGAPASPASARPQPGPHSPSGSTSSMESQRSGRSNSNTPPGNLAQRARSNSNAPSRIPQIQNRPRSNSSGQMPGPTLAQSAPSPTPSTPGHTGGSSPPGAPIRKPVPGQAL</sequence>
<feature type="compositionally biased region" description="Low complexity" evidence="3">
    <location>
        <begin position="454"/>
        <end position="484"/>
    </location>
</feature>
<keyword evidence="7" id="KW-1185">Reference proteome</keyword>
<keyword evidence="4" id="KW-1133">Transmembrane helix</keyword>
<evidence type="ECO:0000256" key="3">
    <source>
        <dbReference type="SAM" id="MobiDB-lite"/>
    </source>
</evidence>
<feature type="compositionally biased region" description="Polar residues" evidence="3">
    <location>
        <begin position="228"/>
        <end position="237"/>
    </location>
</feature>
<protein>
    <recommendedName>
        <fullName evidence="5">SH3 domain-containing protein</fullName>
    </recommendedName>
</protein>
<name>A0A218Z8R2_9HELO</name>
<organism evidence="6 7">
    <name type="scientific">Diplocarpon coronariae</name>
    <dbReference type="NCBI Taxonomy" id="2795749"/>
    <lineage>
        <taxon>Eukaryota</taxon>
        <taxon>Fungi</taxon>
        <taxon>Dikarya</taxon>
        <taxon>Ascomycota</taxon>
        <taxon>Pezizomycotina</taxon>
        <taxon>Leotiomycetes</taxon>
        <taxon>Helotiales</taxon>
        <taxon>Drepanopezizaceae</taxon>
        <taxon>Diplocarpon</taxon>
    </lineage>
</organism>
<evidence type="ECO:0000256" key="1">
    <source>
        <dbReference type="ARBA" id="ARBA00022443"/>
    </source>
</evidence>
<dbReference type="Pfam" id="PF00018">
    <property type="entry name" value="SH3_1"/>
    <property type="match status" value="1"/>
</dbReference>
<dbReference type="Proteomes" id="UP000242519">
    <property type="component" value="Unassembled WGS sequence"/>
</dbReference>
<evidence type="ECO:0000259" key="5">
    <source>
        <dbReference type="PROSITE" id="PS50002"/>
    </source>
</evidence>
<feature type="compositionally biased region" description="Polar residues" evidence="3">
    <location>
        <begin position="503"/>
        <end position="527"/>
    </location>
</feature>
<feature type="region of interest" description="Disordered" evidence="3">
    <location>
        <begin position="43"/>
        <end position="78"/>
    </location>
</feature>
<evidence type="ECO:0000256" key="4">
    <source>
        <dbReference type="SAM" id="Phobius"/>
    </source>
</evidence>
<dbReference type="PROSITE" id="PS50002">
    <property type="entry name" value="SH3"/>
    <property type="match status" value="1"/>
</dbReference>
<feature type="region of interest" description="Disordered" evidence="3">
    <location>
        <begin position="400"/>
        <end position="567"/>
    </location>
</feature>
<dbReference type="STRING" id="503106.A0A218Z8R2"/>
<evidence type="ECO:0000313" key="6">
    <source>
        <dbReference type="EMBL" id="OWP03576.1"/>
    </source>
</evidence>
<dbReference type="SUPFAM" id="SSF50044">
    <property type="entry name" value="SH3-domain"/>
    <property type="match status" value="1"/>
</dbReference>